<evidence type="ECO:0000259" key="7">
    <source>
        <dbReference type="PROSITE" id="PS50137"/>
    </source>
</evidence>
<comment type="caution">
    <text evidence="8">The sequence shown here is derived from an EMBL/GenBank/DDBJ whole genome shotgun (WGS) entry which is preliminary data.</text>
</comment>
<dbReference type="SMART" id="SM00358">
    <property type="entry name" value="DSRM"/>
    <property type="match status" value="1"/>
</dbReference>
<dbReference type="InterPro" id="IPR013785">
    <property type="entry name" value="Aldolase_TIM"/>
</dbReference>
<accession>A0AAN5I6I0</accession>
<dbReference type="PROSITE" id="PS01136">
    <property type="entry name" value="UPF0034"/>
    <property type="match status" value="1"/>
</dbReference>
<dbReference type="InterPro" id="IPR052582">
    <property type="entry name" value="tRNA-DUS-like"/>
</dbReference>
<organism evidence="8 9">
    <name type="scientific">Pristionchus mayeri</name>
    <dbReference type="NCBI Taxonomy" id="1317129"/>
    <lineage>
        <taxon>Eukaryota</taxon>
        <taxon>Metazoa</taxon>
        <taxon>Ecdysozoa</taxon>
        <taxon>Nematoda</taxon>
        <taxon>Chromadorea</taxon>
        <taxon>Rhabditida</taxon>
        <taxon>Rhabditina</taxon>
        <taxon>Diplogasteromorpha</taxon>
        <taxon>Diplogasteroidea</taxon>
        <taxon>Neodiplogasteridae</taxon>
        <taxon>Pristionchus</taxon>
    </lineage>
</organism>
<keyword evidence="5" id="KW-0560">Oxidoreductase</keyword>
<dbReference type="Gene3D" id="3.20.20.70">
    <property type="entry name" value="Aldolase class I"/>
    <property type="match status" value="1"/>
</dbReference>
<dbReference type="GO" id="GO:0003723">
    <property type="term" value="F:RNA binding"/>
    <property type="evidence" value="ECO:0007669"/>
    <property type="project" value="UniProtKB-UniRule"/>
</dbReference>
<evidence type="ECO:0000313" key="8">
    <source>
        <dbReference type="EMBL" id="GMR53294.1"/>
    </source>
</evidence>
<proteinExistence type="predicted"/>
<reference evidence="9" key="1">
    <citation type="submission" date="2022-10" db="EMBL/GenBank/DDBJ databases">
        <title>Genome assembly of Pristionchus species.</title>
        <authorList>
            <person name="Yoshida K."/>
            <person name="Sommer R.J."/>
        </authorList>
    </citation>
    <scope>NUCLEOTIDE SEQUENCE [LARGE SCALE GENOMIC DNA]</scope>
    <source>
        <strain evidence="9">RS5460</strain>
    </source>
</reference>
<keyword evidence="3" id="KW-0288">FMN</keyword>
<dbReference type="GO" id="GO:0005737">
    <property type="term" value="C:cytoplasm"/>
    <property type="evidence" value="ECO:0007669"/>
    <property type="project" value="TreeGrafter"/>
</dbReference>
<dbReference type="PANTHER" id="PTHR45936:SF1">
    <property type="entry name" value="TRNA-DIHYDROURIDINE(20) SYNTHASE [NAD(P)+]-LIKE"/>
    <property type="match status" value="1"/>
</dbReference>
<dbReference type="GO" id="GO:0050660">
    <property type="term" value="F:flavin adenine dinucleotide binding"/>
    <property type="evidence" value="ECO:0007669"/>
    <property type="project" value="InterPro"/>
</dbReference>
<dbReference type="InterPro" id="IPR018517">
    <property type="entry name" value="tRNA_hU_synthase_CS"/>
</dbReference>
<dbReference type="CDD" id="cd02801">
    <property type="entry name" value="DUS_like_FMN"/>
    <property type="match status" value="1"/>
</dbReference>
<sequence length="445" mass="49606">LKMSSVSSDSSFYTGKICLAPMVRAGRTPLRVLSLDYGADLVYTEEIVDQKLLSATRKENHILGTIDYCIEDDVVLRIASERERGKVVLQIGTSNGESAAKVAEMVGRDVAAIDVNMGCPKPFSIQGGMGAALLTQTDRVKEILSSLVATSQVPVSCKIRVLDDPSSTLALARVIERTGVAAVGVHGRRRDERPGDSNREEEIREIVRSIGIPVIANGGSAEMQTHEELVAFRERTGASSVMVARAALATPSIFRKEGVYPMETEIRNFLQRACEWDENYTMTKYVVQRMLGGEQEHDPRGKATVQAGSVVEICRAWSMEEKYEECRSARQSARGDRVEKDQKTGVEYVDVTFPMKRLRASHSNSPRCALFRLCEEKKADKPVYDCRQRDSDRRYEAEVRVFDRIFLSRIGQTNKKMAEQVAALAALIALKERGRLDGEWEELCE</sequence>
<dbReference type="Pfam" id="PF00035">
    <property type="entry name" value="dsrm"/>
    <property type="match status" value="1"/>
</dbReference>
<dbReference type="SUPFAM" id="SSF51395">
    <property type="entry name" value="FMN-linked oxidoreductases"/>
    <property type="match status" value="1"/>
</dbReference>
<dbReference type="EMBL" id="BTRK01000005">
    <property type="protein sequence ID" value="GMR53294.1"/>
    <property type="molecule type" value="Genomic_DNA"/>
</dbReference>
<feature type="domain" description="DRBM" evidence="7">
    <location>
        <begin position="365"/>
        <end position="432"/>
    </location>
</feature>
<dbReference type="InterPro" id="IPR014720">
    <property type="entry name" value="dsRBD_dom"/>
</dbReference>
<evidence type="ECO:0000256" key="4">
    <source>
        <dbReference type="ARBA" id="ARBA00022694"/>
    </source>
</evidence>
<dbReference type="Gene3D" id="3.30.160.20">
    <property type="match status" value="1"/>
</dbReference>
<comment type="cofactor">
    <cofactor evidence="1">
        <name>FMN</name>
        <dbReference type="ChEBI" id="CHEBI:58210"/>
    </cofactor>
</comment>
<evidence type="ECO:0000256" key="2">
    <source>
        <dbReference type="ARBA" id="ARBA00022630"/>
    </source>
</evidence>
<keyword evidence="4" id="KW-0819">tRNA processing</keyword>
<evidence type="ECO:0000256" key="6">
    <source>
        <dbReference type="PROSITE-ProRule" id="PRU00266"/>
    </source>
</evidence>
<keyword evidence="2" id="KW-0285">Flavoprotein</keyword>
<dbReference type="PANTHER" id="PTHR45936">
    <property type="entry name" value="TRNA-DIHYDROURIDINE(20) SYNTHASE [NAD(P)+]-LIKE"/>
    <property type="match status" value="1"/>
</dbReference>
<evidence type="ECO:0000256" key="3">
    <source>
        <dbReference type="ARBA" id="ARBA00022643"/>
    </source>
</evidence>
<dbReference type="Pfam" id="PF01207">
    <property type="entry name" value="Dus"/>
    <property type="match status" value="1"/>
</dbReference>
<dbReference type="PROSITE" id="PS50137">
    <property type="entry name" value="DS_RBD"/>
    <property type="match status" value="1"/>
</dbReference>
<dbReference type="GO" id="GO:0017150">
    <property type="term" value="F:tRNA dihydrouridine synthase activity"/>
    <property type="evidence" value="ECO:0007669"/>
    <property type="project" value="InterPro"/>
</dbReference>
<dbReference type="SUPFAM" id="SSF54768">
    <property type="entry name" value="dsRNA-binding domain-like"/>
    <property type="match status" value="1"/>
</dbReference>
<name>A0AAN5I6I0_9BILA</name>
<feature type="non-terminal residue" evidence="8">
    <location>
        <position position="1"/>
    </location>
</feature>
<evidence type="ECO:0000313" key="9">
    <source>
        <dbReference type="Proteomes" id="UP001328107"/>
    </source>
</evidence>
<dbReference type="Proteomes" id="UP001328107">
    <property type="component" value="Unassembled WGS sequence"/>
</dbReference>
<gene>
    <name evidence="8" type="ORF">PMAYCL1PPCAC_23489</name>
</gene>
<evidence type="ECO:0000256" key="5">
    <source>
        <dbReference type="ARBA" id="ARBA00023002"/>
    </source>
</evidence>
<evidence type="ECO:0000256" key="1">
    <source>
        <dbReference type="ARBA" id="ARBA00001917"/>
    </source>
</evidence>
<dbReference type="AlphaFoldDB" id="A0AAN5I6I0"/>
<dbReference type="InterPro" id="IPR035587">
    <property type="entry name" value="DUS-like_FMN-bd"/>
</dbReference>
<protein>
    <recommendedName>
        <fullName evidence="7">DRBM domain-containing protein</fullName>
    </recommendedName>
</protein>
<keyword evidence="9" id="KW-1185">Reference proteome</keyword>
<keyword evidence="6" id="KW-0694">RNA-binding</keyword>